<dbReference type="PANTHER" id="PTHR46018:SF2">
    <property type="entry name" value="ZINC PHOSPHODIESTERASE ELAC PROTEIN 1"/>
    <property type="match status" value="1"/>
</dbReference>
<keyword evidence="2" id="KW-0732">Signal</keyword>
<evidence type="ECO:0000313" key="4">
    <source>
        <dbReference type="EMBL" id="QQV79430.1"/>
    </source>
</evidence>
<dbReference type="Gene3D" id="3.60.15.10">
    <property type="entry name" value="Ribonuclease Z/Hydroxyacylglutathione hydrolase-like"/>
    <property type="match status" value="1"/>
</dbReference>
<evidence type="ECO:0000256" key="2">
    <source>
        <dbReference type="SAM" id="SignalP"/>
    </source>
</evidence>
<dbReference type="Proteomes" id="UP000595894">
    <property type="component" value="Plasmid punnamed2"/>
</dbReference>
<dbReference type="Pfam" id="PF12706">
    <property type="entry name" value="Lactamase_B_2"/>
    <property type="match status" value="1"/>
</dbReference>
<dbReference type="AlphaFoldDB" id="A0A974NYY6"/>
<proteinExistence type="predicted"/>
<dbReference type="PANTHER" id="PTHR46018">
    <property type="entry name" value="ZINC PHOSPHODIESTERASE ELAC PROTEIN 1"/>
    <property type="match status" value="1"/>
</dbReference>
<feature type="signal peptide" evidence="2">
    <location>
        <begin position="1"/>
        <end position="30"/>
    </location>
</feature>
<dbReference type="KEGG" id="sari:H5J25_20360"/>
<dbReference type="CDD" id="cd07719">
    <property type="entry name" value="arylsulfatase_AtsA-like_MBL-fold"/>
    <property type="match status" value="1"/>
</dbReference>
<organism evidence="4 5">
    <name type="scientific">Sphingomonas aliaeris</name>
    <dbReference type="NCBI Taxonomy" id="2759526"/>
    <lineage>
        <taxon>Bacteria</taxon>
        <taxon>Pseudomonadati</taxon>
        <taxon>Pseudomonadota</taxon>
        <taxon>Alphaproteobacteria</taxon>
        <taxon>Sphingomonadales</taxon>
        <taxon>Sphingomonadaceae</taxon>
        <taxon>Sphingomonas</taxon>
    </lineage>
</organism>
<name>A0A974NYY6_9SPHN</name>
<keyword evidence="5" id="KW-1185">Reference proteome</keyword>
<dbReference type="GO" id="GO:0042781">
    <property type="term" value="F:3'-tRNA processing endoribonuclease activity"/>
    <property type="evidence" value="ECO:0007669"/>
    <property type="project" value="TreeGrafter"/>
</dbReference>
<protein>
    <submittedName>
        <fullName evidence="4">MBL fold metallo-hydrolase</fullName>
    </submittedName>
</protein>
<dbReference type="SUPFAM" id="SSF56281">
    <property type="entry name" value="Metallo-hydrolase/oxidoreductase"/>
    <property type="match status" value="1"/>
</dbReference>
<gene>
    <name evidence="4" type="ORF">H5J25_20360</name>
</gene>
<accession>A0A974NYY6</accession>
<feature type="domain" description="Metallo-beta-lactamase" evidence="3">
    <location>
        <begin position="56"/>
        <end position="267"/>
    </location>
</feature>
<dbReference type="EMBL" id="CP061037">
    <property type="protein sequence ID" value="QQV79430.1"/>
    <property type="molecule type" value="Genomic_DNA"/>
</dbReference>
<evidence type="ECO:0000313" key="5">
    <source>
        <dbReference type="Proteomes" id="UP000595894"/>
    </source>
</evidence>
<evidence type="ECO:0000259" key="3">
    <source>
        <dbReference type="SMART" id="SM00849"/>
    </source>
</evidence>
<keyword evidence="4" id="KW-0614">Plasmid</keyword>
<reference evidence="5" key="1">
    <citation type="submission" date="2020-09" db="EMBL/GenBank/DDBJ databases">
        <title>Sphingomonas sp., a new species isolated from pork steak.</title>
        <authorList>
            <person name="Heidler von Heilborn D."/>
        </authorList>
    </citation>
    <scope>NUCLEOTIDE SEQUENCE [LARGE SCALE GENOMIC DNA]</scope>
    <source>
        <plasmid evidence="5">punnamed2</plasmid>
    </source>
</reference>
<sequence>MAFARTCGSEAVRRTALSIAVALVAASATAQPARAGGSTWITLGTMGGPIASADRSQPANLLLTSTGAILVDAGDGAVEQLAKAGVPLPRIRAVVLSHLHFDHSGGLAAVLGLRYQTAVPGRLAIYGPPGTRALVDGLLASMRPAAEAGYGLPGEPTTRLEDTVSVTELTDGSRADVAGVAVFAAQNSHYSFAPGSDQDQRFKSLSFRFQLPDRSIVYTGDTGPSAAVERLARGADLLVSEMIDVAATVANVRKNTPSISPEALAALTRHLSDHHLTARQVGELAERAGVKQVVVMHLVAPGAGAQGMSAMNADVRLGYCGKVTFANDLDRF</sequence>
<dbReference type="InterPro" id="IPR044094">
    <property type="entry name" value="AtsA-like_MBL-fold"/>
</dbReference>
<dbReference type="SMART" id="SM00849">
    <property type="entry name" value="Lactamase_B"/>
    <property type="match status" value="1"/>
</dbReference>
<feature type="chain" id="PRO_5037616638" evidence="2">
    <location>
        <begin position="31"/>
        <end position="332"/>
    </location>
</feature>
<geneLocation type="plasmid" evidence="4 5">
    <name>punnamed2</name>
</geneLocation>
<dbReference type="InterPro" id="IPR001279">
    <property type="entry name" value="Metallo-B-lactamas"/>
</dbReference>
<dbReference type="InterPro" id="IPR036866">
    <property type="entry name" value="RibonucZ/Hydroxyglut_hydro"/>
</dbReference>
<keyword evidence="1" id="KW-0378">Hydrolase</keyword>
<evidence type="ECO:0000256" key="1">
    <source>
        <dbReference type="ARBA" id="ARBA00022801"/>
    </source>
</evidence>